<dbReference type="SUPFAM" id="SSF55961">
    <property type="entry name" value="Bet v1-like"/>
    <property type="match status" value="1"/>
</dbReference>
<gene>
    <name evidence="3" type="ORF">MB27_15715</name>
</gene>
<accession>A0A0A6UKT7</accession>
<dbReference type="STRING" id="1869.MB27_15715"/>
<reference evidence="3 4" key="1">
    <citation type="submission" date="2014-10" db="EMBL/GenBank/DDBJ databases">
        <title>Draft genome sequence of Actinoplanes utahensis NRRL 12052.</title>
        <authorList>
            <person name="Velasco-Bucheli B."/>
            <person name="del Cerro C."/>
            <person name="Hormigo D."/>
            <person name="Garcia J.L."/>
            <person name="Acebal C."/>
            <person name="Arroyo M."/>
            <person name="de la Mata I."/>
        </authorList>
    </citation>
    <scope>NUCLEOTIDE SEQUENCE [LARGE SCALE GENOMIC DNA]</scope>
    <source>
        <strain evidence="3 4">NRRL 12052</strain>
    </source>
</reference>
<evidence type="ECO:0000313" key="4">
    <source>
        <dbReference type="Proteomes" id="UP000054537"/>
    </source>
</evidence>
<dbReference type="RefSeq" id="WP_043525284.1">
    <property type="nucleotide sequence ID" value="NZ_BAABKU010000018.1"/>
</dbReference>
<dbReference type="OrthoDB" id="3365660at2"/>
<comment type="caution">
    <text evidence="3">The sequence shown here is derived from an EMBL/GenBank/DDBJ whole genome shotgun (WGS) entry which is preliminary data.</text>
</comment>
<keyword evidence="4" id="KW-1185">Reference proteome</keyword>
<sequence length="162" mass="17979">MTVISSHKDVGTLSLTFVAEFAAPVDRVWQVWADPRTLERWWGPPGYPATFERYEFQPGGEVRYHMTTPEGTKPRGWWLITAVDEPGRLEFDAGFSGDDGEPLDRADAMHGVVTLEPVAAGTRMTTVFRFRSAEQLERSAGMGMAEGVREAMGQIDDLLTGD</sequence>
<dbReference type="CDD" id="cd07814">
    <property type="entry name" value="SRPBCC_CalC_Aha1-like"/>
    <property type="match status" value="1"/>
</dbReference>
<evidence type="ECO:0000259" key="2">
    <source>
        <dbReference type="Pfam" id="PF08327"/>
    </source>
</evidence>
<dbReference type="eggNOG" id="COG3832">
    <property type="taxonomic scope" value="Bacteria"/>
</dbReference>
<feature type="domain" description="Activator of Hsp90 ATPase homologue 1/2-like C-terminal" evidence="2">
    <location>
        <begin position="23"/>
        <end position="159"/>
    </location>
</feature>
<evidence type="ECO:0000313" key="3">
    <source>
        <dbReference type="EMBL" id="KHD76730.1"/>
    </source>
</evidence>
<dbReference type="Gene3D" id="3.30.530.20">
    <property type="match status" value="1"/>
</dbReference>
<proteinExistence type="inferred from homology"/>
<dbReference type="InterPro" id="IPR013538">
    <property type="entry name" value="ASHA1/2-like_C"/>
</dbReference>
<dbReference type="Pfam" id="PF08327">
    <property type="entry name" value="AHSA1"/>
    <property type="match status" value="1"/>
</dbReference>
<dbReference type="Proteomes" id="UP000054537">
    <property type="component" value="Unassembled WGS sequence"/>
</dbReference>
<dbReference type="InterPro" id="IPR023393">
    <property type="entry name" value="START-like_dom_sf"/>
</dbReference>
<comment type="similarity">
    <text evidence="1">Belongs to the AHA1 family.</text>
</comment>
<dbReference type="AlphaFoldDB" id="A0A0A6UKT7"/>
<organism evidence="3 4">
    <name type="scientific">Actinoplanes utahensis</name>
    <dbReference type="NCBI Taxonomy" id="1869"/>
    <lineage>
        <taxon>Bacteria</taxon>
        <taxon>Bacillati</taxon>
        <taxon>Actinomycetota</taxon>
        <taxon>Actinomycetes</taxon>
        <taxon>Micromonosporales</taxon>
        <taxon>Micromonosporaceae</taxon>
        <taxon>Actinoplanes</taxon>
    </lineage>
</organism>
<name>A0A0A6UKT7_ACTUT</name>
<protein>
    <submittedName>
        <fullName evidence="3">Polyketide cyclase</fullName>
    </submittedName>
</protein>
<evidence type="ECO:0000256" key="1">
    <source>
        <dbReference type="ARBA" id="ARBA00006817"/>
    </source>
</evidence>
<dbReference type="EMBL" id="JRTT01000016">
    <property type="protein sequence ID" value="KHD76730.1"/>
    <property type="molecule type" value="Genomic_DNA"/>
</dbReference>